<protein>
    <submittedName>
        <fullName evidence="4">TetR/AcrR family transcriptional regulator</fullName>
    </submittedName>
</protein>
<evidence type="ECO:0000256" key="2">
    <source>
        <dbReference type="PROSITE-ProRule" id="PRU00335"/>
    </source>
</evidence>
<dbReference type="Gene3D" id="1.10.357.10">
    <property type="entry name" value="Tetracycline Repressor, domain 2"/>
    <property type="match status" value="1"/>
</dbReference>
<evidence type="ECO:0000313" key="5">
    <source>
        <dbReference type="Proteomes" id="UP000627166"/>
    </source>
</evidence>
<comment type="caution">
    <text evidence="4">The sequence shown here is derived from an EMBL/GenBank/DDBJ whole genome shotgun (WGS) entry which is preliminary data.</text>
</comment>
<dbReference type="PANTHER" id="PTHR43479:SF11">
    <property type="entry name" value="ACREF_ENVCD OPERON REPRESSOR-RELATED"/>
    <property type="match status" value="1"/>
</dbReference>
<evidence type="ECO:0000256" key="1">
    <source>
        <dbReference type="ARBA" id="ARBA00023125"/>
    </source>
</evidence>
<dbReference type="InterPro" id="IPR009057">
    <property type="entry name" value="Homeodomain-like_sf"/>
</dbReference>
<reference evidence="4 5" key="1">
    <citation type="submission" date="2020-08" db="EMBL/GenBank/DDBJ databases">
        <title>A Genomic Blueprint of the Chicken Gut Microbiome.</title>
        <authorList>
            <person name="Gilroy R."/>
            <person name="Ravi A."/>
            <person name="Getino M."/>
            <person name="Pursley I."/>
            <person name="Horton D.L."/>
            <person name="Alikhan N.-F."/>
            <person name="Baker D."/>
            <person name="Gharbi K."/>
            <person name="Hall N."/>
            <person name="Watson M."/>
            <person name="Adriaenssens E.M."/>
            <person name="Foster-Nyarko E."/>
            <person name="Jarju S."/>
            <person name="Secka A."/>
            <person name="Antonio M."/>
            <person name="Oren A."/>
            <person name="Chaudhuri R."/>
            <person name="La Ragione R.M."/>
            <person name="Hildebrand F."/>
            <person name="Pallen M.J."/>
        </authorList>
    </citation>
    <scope>NUCLEOTIDE SEQUENCE [LARGE SCALE GENOMIC DNA]</scope>
    <source>
        <strain evidence="4 5">N37</strain>
    </source>
</reference>
<dbReference type="Proteomes" id="UP000627166">
    <property type="component" value="Unassembled WGS sequence"/>
</dbReference>
<feature type="DNA-binding region" description="H-T-H motif" evidence="2">
    <location>
        <begin position="17"/>
        <end position="36"/>
    </location>
</feature>
<keyword evidence="5" id="KW-1185">Reference proteome</keyword>
<proteinExistence type="predicted"/>
<dbReference type="PROSITE" id="PS50977">
    <property type="entry name" value="HTH_TETR_2"/>
    <property type="match status" value="1"/>
</dbReference>
<dbReference type="SUPFAM" id="SSF46689">
    <property type="entry name" value="Homeodomain-like"/>
    <property type="match status" value="1"/>
</dbReference>
<dbReference type="InterPro" id="IPR050624">
    <property type="entry name" value="HTH-type_Tx_Regulator"/>
</dbReference>
<dbReference type="PANTHER" id="PTHR43479">
    <property type="entry name" value="ACREF/ENVCD OPERON REPRESSOR-RELATED"/>
    <property type="match status" value="1"/>
</dbReference>
<feature type="domain" description="HTH tetR-type" evidence="3">
    <location>
        <begin position="1"/>
        <end position="54"/>
    </location>
</feature>
<evidence type="ECO:0000259" key="3">
    <source>
        <dbReference type="PROSITE" id="PS50977"/>
    </source>
</evidence>
<dbReference type="EMBL" id="JACSQB010000119">
    <property type="protein sequence ID" value="MBD8048247.1"/>
    <property type="molecule type" value="Genomic_DNA"/>
</dbReference>
<sequence length="181" mass="21185">MDVAYELFTTKGINETYISEITKKAGVAKGTFYLYFNDKYHLKHLIILNKSSLVLKEAIEASNKKSFDDLSGEVIFFIDYIINYLKEDKKLLKLIYKNLTWGLYKKALLNEHDYQEMNDIYYHFVKKIKQKQNITMDAEKLLFLIIELTSGVCYSSIILEEPAPIESMKPILFESIKKLLN</sequence>
<evidence type="ECO:0000313" key="4">
    <source>
        <dbReference type="EMBL" id="MBD8048247.1"/>
    </source>
</evidence>
<organism evidence="4 5">
    <name type="scientific">Clostridium faecium</name>
    <dbReference type="NCBI Taxonomy" id="2762223"/>
    <lineage>
        <taxon>Bacteria</taxon>
        <taxon>Bacillati</taxon>
        <taxon>Bacillota</taxon>
        <taxon>Clostridia</taxon>
        <taxon>Eubacteriales</taxon>
        <taxon>Clostridiaceae</taxon>
        <taxon>Clostridium</taxon>
    </lineage>
</organism>
<accession>A0ABR8YVF0</accession>
<dbReference type="Pfam" id="PF00440">
    <property type="entry name" value="TetR_N"/>
    <property type="match status" value="1"/>
</dbReference>
<gene>
    <name evidence="4" type="ORF">H9637_14580</name>
</gene>
<keyword evidence="1 2" id="KW-0238">DNA-binding</keyword>
<name>A0ABR8YVF0_9CLOT</name>
<dbReference type="InterPro" id="IPR001647">
    <property type="entry name" value="HTH_TetR"/>
</dbReference>